<keyword evidence="7" id="KW-1185">Reference proteome</keyword>
<dbReference type="AlphaFoldDB" id="A0A914AQS0"/>
<organism evidence="6 7">
    <name type="scientific">Patiria miniata</name>
    <name type="common">Bat star</name>
    <name type="synonym">Asterina miniata</name>
    <dbReference type="NCBI Taxonomy" id="46514"/>
    <lineage>
        <taxon>Eukaryota</taxon>
        <taxon>Metazoa</taxon>
        <taxon>Echinodermata</taxon>
        <taxon>Eleutherozoa</taxon>
        <taxon>Asterozoa</taxon>
        <taxon>Asteroidea</taxon>
        <taxon>Valvatacea</taxon>
        <taxon>Valvatida</taxon>
        <taxon>Asterinidae</taxon>
        <taxon>Patiria</taxon>
    </lineage>
</organism>
<dbReference type="GO" id="GO:0070292">
    <property type="term" value="P:N-acylphosphatidylethanolamine metabolic process"/>
    <property type="evidence" value="ECO:0007669"/>
    <property type="project" value="TreeGrafter"/>
</dbReference>
<dbReference type="PANTHER" id="PTHR13943:SF77">
    <property type="entry name" value="LRAT DOMAIN-CONTAINING PROTEIN"/>
    <property type="match status" value="1"/>
</dbReference>
<dbReference type="GO" id="GO:0016410">
    <property type="term" value="F:N-acyltransferase activity"/>
    <property type="evidence" value="ECO:0007669"/>
    <property type="project" value="TreeGrafter"/>
</dbReference>
<keyword evidence="4" id="KW-0443">Lipid metabolism</keyword>
<comment type="similarity">
    <text evidence="1">Belongs to the H-rev107 family.</text>
</comment>
<dbReference type="OrthoDB" id="421951at2759"/>
<dbReference type="InterPro" id="IPR007053">
    <property type="entry name" value="LRAT_dom"/>
</dbReference>
<dbReference type="OMA" id="NINDLEC"/>
<evidence type="ECO:0000256" key="1">
    <source>
        <dbReference type="ARBA" id="ARBA00007824"/>
    </source>
</evidence>
<evidence type="ECO:0000313" key="6">
    <source>
        <dbReference type="EnsemblMetazoa" id="XP_038065784.1"/>
    </source>
</evidence>
<dbReference type="GO" id="GO:0005737">
    <property type="term" value="C:cytoplasm"/>
    <property type="evidence" value="ECO:0007669"/>
    <property type="project" value="TreeGrafter"/>
</dbReference>
<keyword evidence="3" id="KW-0378">Hydrolase</keyword>
<dbReference type="GO" id="GO:0008970">
    <property type="term" value="F:phospholipase A1 activity"/>
    <property type="evidence" value="ECO:0007669"/>
    <property type="project" value="TreeGrafter"/>
</dbReference>
<evidence type="ECO:0000259" key="5">
    <source>
        <dbReference type="PROSITE" id="PS51934"/>
    </source>
</evidence>
<dbReference type="PANTHER" id="PTHR13943">
    <property type="entry name" value="HRAS-LIKE SUPPRESSOR - RELATED"/>
    <property type="match status" value="1"/>
</dbReference>
<feature type="domain" description="LRAT" evidence="5">
    <location>
        <begin position="32"/>
        <end position="148"/>
    </location>
</feature>
<accession>A0A914AQS0</accession>
<dbReference type="InterPro" id="IPR051496">
    <property type="entry name" value="H-rev107_PLA/AT"/>
</dbReference>
<dbReference type="PROSITE" id="PS51934">
    <property type="entry name" value="LRAT"/>
    <property type="match status" value="1"/>
</dbReference>
<evidence type="ECO:0000256" key="3">
    <source>
        <dbReference type="ARBA" id="ARBA00022801"/>
    </source>
</evidence>
<protein>
    <recommendedName>
        <fullName evidence="5">LRAT domain-containing protein</fullName>
    </recommendedName>
</protein>
<evidence type="ECO:0000256" key="4">
    <source>
        <dbReference type="ARBA" id="ARBA00023098"/>
    </source>
</evidence>
<proteinExistence type="inferred from homology"/>
<dbReference type="Pfam" id="PF04970">
    <property type="entry name" value="LRAT"/>
    <property type="match status" value="1"/>
</dbReference>
<evidence type="ECO:0000313" key="7">
    <source>
        <dbReference type="Proteomes" id="UP000887568"/>
    </source>
</evidence>
<dbReference type="EnsemblMetazoa" id="XM_038209856.1">
    <property type="protein sequence ID" value="XP_038065784.1"/>
    <property type="gene ID" value="LOC119735908"/>
</dbReference>
<dbReference type="RefSeq" id="XP_038065784.1">
    <property type="nucleotide sequence ID" value="XM_038209856.1"/>
</dbReference>
<name>A0A914AQS0_PATMI</name>
<dbReference type="Gene3D" id="3.90.1720.10">
    <property type="entry name" value="endopeptidase domain like (from Nostoc punctiforme)"/>
    <property type="match status" value="1"/>
</dbReference>
<dbReference type="GeneID" id="119735908"/>
<sequence length="173" mass="19571">MASYNNYEIVSDWFTSENINDLECKLCVGDRLEFTSHHTDAHWGIYVGQYQGIRHTVIHCGLLEREVVLANQKPEIRADTIGRILVSSGKVRINNSSDTDQTANDSQLIMEIAKKMHLDKTPSDYNLLSENCEHFANYCRYGAPSIEQAASAVGTFWSFLRSVIGKLDLKMSH</sequence>
<dbReference type="Proteomes" id="UP000887568">
    <property type="component" value="Unplaced"/>
</dbReference>
<evidence type="ECO:0000256" key="2">
    <source>
        <dbReference type="ARBA" id="ARBA00022679"/>
    </source>
</evidence>
<keyword evidence="2" id="KW-0808">Transferase</keyword>
<dbReference type="GO" id="GO:0004623">
    <property type="term" value="F:phospholipase A2 activity"/>
    <property type="evidence" value="ECO:0007669"/>
    <property type="project" value="TreeGrafter"/>
</dbReference>
<reference evidence="6" key="1">
    <citation type="submission" date="2022-11" db="UniProtKB">
        <authorList>
            <consortium name="EnsemblMetazoa"/>
        </authorList>
    </citation>
    <scope>IDENTIFICATION</scope>
</reference>